<dbReference type="CDD" id="cd17095">
    <property type="entry name" value="FERM_F0_kindlins"/>
    <property type="match status" value="1"/>
</dbReference>
<sequence length="918" mass="106865">MMMDGNVIGDGSWKLRIYITDLKVECTLRVTGDLHIGAVILKLVEEVRVAIDWSNHAIWWPIKNIWLLRTRSTLDKYGVQADAVLHFTSIHKNLRIQMPDLQYVNVKTDFTRNSFYTVIEICDNLGIRHPEELSLCKPLHPEHLKDNYNKLGCTGNQCEKFLTSKEFSGSLPNPSKDSKQTLLYPKNLVERARLNAGWLDSSLSLMEQDVRENDTLLLKFKYFCFMDIDPKLDSARINQLYEQAKWSILTEAIDCTEEEMMVFSGLQLQASLPQPDPHRTLKTDLQSTSEGTHLEDLTHIPQLSGYLLFMKPKKINLKGFQKFYAILKFRNLSFYKDASTPVPFLSVDIKGSQVTPDLDLSQNKFGIHLEVPNHEGMAKYLIQCDSKEMYAKWMAACRLTAQDRTLEDTDYENEVQSILEILNIQKLAQRSPFEKNIGPEECVAPRFIKKRNHKQLTNKIIEAHAKVKDMAPLEAKLHYIKAWQRLPEYGMSLFVIKVDNKEELFGISFNRFMRMELTSGNPIKTWRYSTMKTWDIKWEINRIKLQLEEEEVIFKCLSAGCKVIHEFLSGYICLSMRNKEQGHIIEKSFLKLAEEVPNHEGMAKYLIQCDSKEMYDKWMAACRLTAQDRTLADTDYENEVQSILEILNIQKLAQRSPFKKNIGPEECVAPRFIKKRNHKQLTNKILEAHAKVKDMAPLEAKLHYIKAWQRLPEYGMSLFVIKVDNMEELFGISFNRFMRMELTSGNPIKTWRYSTMKTWDVKWEINRIKLQLEEEEVIFKCLSAGCKVIHEFLSGYICLSMRNKEKGHIIEKRFLKLAEEVPNHEGMAKYLIQCDSKEMYAKWMTACRLTAQDRTLADTDYENEVQSILDILNIQKLAQRSPFKKNIGPEECVAPRFIKKRNHKKLTNKILEAHALSF</sequence>
<dbReference type="Pfam" id="PF00373">
    <property type="entry name" value="FERM_M"/>
    <property type="match status" value="2"/>
</dbReference>
<dbReference type="InterPro" id="IPR040790">
    <property type="entry name" value="Kindlin_2_N"/>
</dbReference>
<dbReference type="EMBL" id="CP092864">
    <property type="protein sequence ID" value="UYV62427.1"/>
    <property type="molecule type" value="Genomic_DNA"/>
</dbReference>
<dbReference type="Pfam" id="PF00169">
    <property type="entry name" value="PH"/>
    <property type="match status" value="1"/>
</dbReference>
<dbReference type="SUPFAM" id="SSF47031">
    <property type="entry name" value="Second domain of FERM"/>
    <property type="match status" value="2"/>
</dbReference>
<organism evidence="2 3">
    <name type="scientific">Cordylochernes scorpioides</name>
    <dbReference type="NCBI Taxonomy" id="51811"/>
    <lineage>
        <taxon>Eukaryota</taxon>
        <taxon>Metazoa</taxon>
        <taxon>Ecdysozoa</taxon>
        <taxon>Arthropoda</taxon>
        <taxon>Chelicerata</taxon>
        <taxon>Arachnida</taxon>
        <taxon>Pseudoscorpiones</taxon>
        <taxon>Cheliferoidea</taxon>
        <taxon>Chernetidae</taxon>
        <taxon>Cordylochernes</taxon>
    </lineage>
</organism>
<dbReference type="Pfam" id="PF18124">
    <property type="entry name" value="Kindlin_2_N"/>
    <property type="match status" value="1"/>
</dbReference>
<dbReference type="PROSITE" id="PS50003">
    <property type="entry name" value="PH_DOMAIN"/>
    <property type="match status" value="1"/>
</dbReference>
<dbReference type="InterPro" id="IPR019748">
    <property type="entry name" value="FERM_central"/>
</dbReference>
<dbReference type="InterPro" id="IPR037843">
    <property type="entry name" value="Kindlin/fermitin"/>
</dbReference>
<dbReference type="Proteomes" id="UP001235939">
    <property type="component" value="Chromosome 02"/>
</dbReference>
<dbReference type="PANTHER" id="PTHR16160">
    <property type="entry name" value="FERMITIN 2-RELATED"/>
    <property type="match status" value="1"/>
</dbReference>
<feature type="domain" description="PH" evidence="1">
    <location>
        <begin position="300"/>
        <end position="402"/>
    </location>
</feature>
<dbReference type="SMART" id="SM00295">
    <property type="entry name" value="B41"/>
    <property type="match status" value="1"/>
</dbReference>
<keyword evidence="3" id="KW-1185">Reference proteome</keyword>
<dbReference type="SMART" id="SM00233">
    <property type="entry name" value="PH"/>
    <property type="match status" value="1"/>
</dbReference>
<protein>
    <submittedName>
        <fullName evidence="2">FERMT2</fullName>
    </submittedName>
</protein>
<dbReference type="Gene3D" id="3.10.20.90">
    <property type="entry name" value="Phosphatidylinositol 3-kinase Catalytic Subunit, Chain A, domain 1"/>
    <property type="match status" value="2"/>
</dbReference>
<dbReference type="InterPro" id="IPR001849">
    <property type="entry name" value="PH_domain"/>
</dbReference>
<dbReference type="SUPFAM" id="SSF50729">
    <property type="entry name" value="PH domain-like"/>
    <property type="match status" value="3"/>
</dbReference>
<dbReference type="PANTHER" id="PTHR16160:SF13">
    <property type="entry name" value="FERMITIN 2-RELATED"/>
    <property type="match status" value="1"/>
</dbReference>
<dbReference type="InterPro" id="IPR011993">
    <property type="entry name" value="PH-like_dom_sf"/>
</dbReference>
<evidence type="ECO:0000313" key="3">
    <source>
        <dbReference type="Proteomes" id="UP001235939"/>
    </source>
</evidence>
<name>A0ABY6K0H9_9ARAC</name>
<dbReference type="CDD" id="cd17096">
    <property type="entry name" value="FERM_F1_kindlins"/>
    <property type="match status" value="1"/>
</dbReference>
<accession>A0ABY6K0H9</accession>
<evidence type="ECO:0000313" key="2">
    <source>
        <dbReference type="EMBL" id="UYV62427.1"/>
    </source>
</evidence>
<reference evidence="2 3" key="1">
    <citation type="submission" date="2022-01" db="EMBL/GenBank/DDBJ databases">
        <title>A chromosomal length assembly of Cordylochernes scorpioides.</title>
        <authorList>
            <person name="Zeh D."/>
            <person name="Zeh J."/>
        </authorList>
    </citation>
    <scope>NUCLEOTIDE SEQUENCE [LARGE SCALE GENOMIC DNA]</scope>
    <source>
        <strain evidence="2">IN4F17</strain>
        <tissue evidence="2">Whole Body</tissue>
    </source>
</reference>
<dbReference type="Gene3D" id="2.30.29.30">
    <property type="entry name" value="Pleckstrin-homology domain (PH domain)/Phosphotyrosine-binding domain (PTB)"/>
    <property type="match status" value="5"/>
</dbReference>
<dbReference type="CDD" id="cd14473">
    <property type="entry name" value="FERM_B-lobe"/>
    <property type="match status" value="2"/>
</dbReference>
<dbReference type="InterPro" id="IPR019749">
    <property type="entry name" value="Band_41_domain"/>
</dbReference>
<evidence type="ECO:0000259" key="1">
    <source>
        <dbReference type="PROSITE" id="PS50003"/>
    </source>
</evidence>
<dbReference type="InterPro" id="IPR035963">
    <property type="entry name" value="FERM_2"/>
</dbReference>
<gene>
    <name evidence="2" type="ORF">LAZ67_2000503</name>
</gene>
<proteinExistence type="predicted"/>